<keyword evidence="2 5" id="KW-0689">Ribosomal protein</keyword>
<dbReference type="PRINTS" id="PR00395">
    <property type="entry name" value="RIBOSOMALS2"/>
</dbReference>
<evidence type="ECO:0000313" key="6">
    <source>
        <dbReference type="EMBL" id="PIQ70416.1"/>
    </source>
</evidence>
<dbReference type="InterPro" id="IPR005706">
    <property type="entry name" value="Ribosomal_uS2_bac/mit/plastid"/>
</dbReference>
<dbReference type="InterPro" id="IPR023591">
    <property type="entry name" value="Ribosomal_uS2_flav_dom_sf"/>
</dbReference>
<evidence type="ECO:0000256" key="5">
    <source>
        <dbReference type="HAMAP-Rule" id="MF_00291"/>
    </source>
</evidence>
<dbReference type="HAMAP" id="MF_00291_B">
    <property type="entry name" value="Ribosomal_uS2_B"/>
    <property type="match status" value="1"/>
</dbReference>
<protein>
    <recommendedName>
        <fullName evidence="4 5">Small ribosomal subunit protein uS2</fullName>
    </recommendedName>
</protein>
<organism evidence="6 7">
    <name type="scientific">Candidatus Shapirobacteria bacterium CG11_big_fil_rev_8_21_14_0_20_40_12</name>
    <dbReference type="NCBI Taxonomy" id="1974889"/>
    <lineage>
        <taxon>Bacteria</taxon>
        <taxon>Candidatus Shapironibacteriota</taxon>
    </lineage>
</organism>
<comment type="similarity">
    <text evidence="1 5">Belongs to the universal ribosomal protein uS2 family.</text>
</comment>
<evidence type="ECO:0000313" key="7">
    <source>
        <dbReference type="Proteomes" id="UP000231371"/>
    </source>
</evidence>
<dbReference type="GO" id="GO:0003735">
    <property type="term" value="F:structural constituent of ribosome"/>
    <property type="evidence" value="ECO:0007669"/>
    <property type="project" value="InterPro"/>
</dbReference>
<proteinExistence type="inferred from homology"/>
<dbReference type="GO" id="GO:0006412">
    <property type="term" value="P:translation"/>
    <property type="evidence" value="ECO:0007669"/>
    <property type="project" value="UniProtKB-UniRule"/>
</dbReference>
<evidence type="ECO:0000256" key="3">
    <source>
        <dbReference type="ARBA" id="ARBA00023274"/>
    </source>
</evidence>
<reference evidence="6 7" key="1">
    <citation type="submission" date="2017-09" db="EMBL/GenBank/DDBJ databases">
        <title>Depth-based differentiation of microbial function through sediment-hosted aquifers and enrichment of novel symbionts in the deep terrestrial subsurface.</title>
        <authorList>
            <person name="Probst A.J."/>
            <person name="Ladd B."/>
            <person name="Jarett J.K."/>
            <person name="Geller-Mcgrath D.E."/>
            <person name="Sieber C.M."/>
            <person name="Emerson J.B."/>
            <person name="Anantharaman K."/>
            <person name="Thomas B.C."/>
            <person name="Malmstrom R."/>
            <person name="Stieglmeier M."/>
            <person name="Klingl A."/>
            <person name="Woyke T."/>
            <person name="Ryan C.M."/>
            <person name="Banfield J.F."/>
        </authorList>
    </citation>
    <scope>NUCLEOTIDE SEQUENCE [LARGE SCALE GENOMIC DNA]</scope>
    <source>
        <strain evidence="6">CG11_big_fil_rev_8_21_14_0_20_40_12</strain>
    </source>
</reference>
<evidence type="ECO:0000256" key="1">
    <source>
        <dbReference type="ARBA" id="ARBA00006242"/>
    </source>
</evidence>
<dbReference type="NCBIfam" id="TIGR01011">
    <property type="entry name" value="rpsB_bact"/>
    <property type="match status" value="1"/>
</dbReference>
<gene>
    <name evidence="5 6" type="primary">rpsB</name>
    <name evidence="6" type="ORF">COV89_00505</name>
</gene>
<evidence type="ECO:0000256" key="4">
    <source>
        <dbReference type="ARBA" id="ARBA00035256"/>
    </source>
</evidence>
<dbReference type="SUPFAM" id="SSF52313">
    <property type="entry name" value="Ribosomal protein S2"/>
    <property type="match status" value="1"/>
</dbReference>
<dbReference type="GO" id="GO:0022627">
    <property type="term" value="C:cytosolic small ribosomal subunit"/>
    <property type="evidence" value="ECO:0007669"/>
    <property type="project" value="TreeGrafter"/>
</dbReference>
<dbReference type="PANTHER" id="PTHR12534">
    <property type="entry name" value="30S RIBOSOMAL PROTEIN S2 PROKARYOTIC AND ORGANELLAR"/>
    <property type="match status" value="1"/>
</dbReference>
<dbReference type="Proteomes" id="UP000231371">
    <property type="component" value="Unassembled WGS sequence"/>
</dbReference>
<dbReference type="Gene3D" id="1.10.287.610">
    <property type="entry name" value="Helix hairpin bin"/>
    <property type="match status" value="1"/>
</dbReference>
<dbReference type="CDD" id="cd01425">
    <property type="entry name" value="RPS2"/>
    <property type="match status" value="1"/>
</dbReference>
<keyword evidence="3 5" id="KW-0687">Ribonucleoprotein</keyword>
<dbReference type="AlphaFoldDB" id="A0A2H0KGQ2"/>
<name>A0A2H0KGQ2_9BACT</name>
<dbReference type="InterPro" id="IPR001865">
    <property type="entry name" value="Ribosomal_uS2"/>
</dbReference>
<comment type="caution">
    <text evidence="6">The sequence shown here is derived from an EMBL/GenBank/DDBJ whole genome shotgun (WGS) entry which is preliminary data.</text>
</comment>
<dbReference type="PANTHER" id="PTHR12534:SF0">
    <property type="entry name" value="SMALL RIBOSOMAL SUBUNIT PROTEIN US2M"/>
    <property type="match status" value="1"/>
</dbReference>
<dbReference type="Pfam" id="PF00318">
    <property type="entry name" value="Ribosomal_S2"/>
    <property type="match status" value="1"/>
</dbReference>
<evidence type="ECO:0000256" key="2">
    <source>
        <dbReference type="ARBA" id="ARBA00022980"/>
    </source>
</evidence>
<dbReference type="Gene3D" id="3.40.50.10490">
    <property type="entry name" value="Glucose-6-phosphate isomerase like protein, domain 1"/>
    <property type="match status" value="1"/>
</dbReference>
<accession>A0A2H0KGQ2</accession>
<dbReference type="EMBL" id="PCVI01000010">
    <property type="protein sequence ID" value="PIQ70416.1"/>
    <property type="molecule type" value="Genomic_DNA"/>
</dbReference>
<sequence length="250" mass="28180">MKTVSLKDLLEAGCHFGHQTIRWNPKMSHYIYTARDGIHIFDLAKTKEGLENAAAFAKATASQGGKIIFVGTKRQSQEIIKAAAEKLGMPFLVNRWIGGLLTNWEYVSKRMERLRDLRKGMEEGLFKDRTKKERLFISREIDKLEKNFEGLVSLQNLPAAVFVADAKKDDAAIKEAWRRGIKSVAIVDTNSDPDLVDFPIPANDDAVKSIQLIVDCIVEAVEEGQKQIKVEGEIKKKEETVKKPKVKKTL</sequence>